<proteinExistence type="predicted"/>
<gene>
    <name evidence="1" type="ORF">F0U60_24555</name>
</gene>
<protein>
    <submittedName>
        <fullName evidence="1">Uncharacterized protein</fullName>
    </submittedName>
</protein>
<name>A0ABY9WV40_9BACT</name>
<dbReference type="SUPFAM" id="SSF51126">
    <property type="entry name" value="Pectin lyase-like"/>
    <property type="match status" value="1"/>
</dbReference>
<reference evidence="1 2" key="1">
    <citation type="submission" date="2019-08" db="EMBL/GenBank/DDBJ databases">
        <title>Archangium and Cystobacter genomes.</title>
        <authorList>
            <person name="Chen I.-C.K."/>
            <person name="Wielgoss S."/>
        </authorList>
    </citation>
    <scope>NUCLEOTIDE SEQUENCE [LARGE SCALE GENOMIC DNA]</scope>
    <source>
        <strain evidence="1 2">Cbm 6</strain>
    </source>
</reference>
<dbReference type="Proteomes" id="UP001611383">
    <property type="component" value="Chromosome"/>
</dbReference>
<organism evidence="1 2">
    <name type="scientific">Archangium minus</name>
    <dbReference type="NCBI Taxonomy" id="83450"/>
    <lineage>
        <taxon>Bacteria</taxon>
        <taxon>Pseudomonadati</taxon>
        <taxon>Myxococcota</taxon>
        <taxon>Myxococcia</taxon>
        <taxon>Myxococcales</taxon>
        <taxon>Cystobacterineae</taxon>
        <taxon>Archangiaceae</taxon>
        <taxon>Archangium</taxon>
    </lineage>
</organism>
<evidence type="ECO:0000313" key="1">
    <source>
        <dbReference type="EMBL" id="WNG46946.1"/>
    </source>
</evidence>
<sequence length="203" mass="21360">MRFKAADLDPVQTDSTGLALVEELPTGTVELDFDPGTYSFQVFQEKELYDVVVAYRDGTVQQIIPPVRYPIGGTVVELEPGGDIAQAAASDNTIIMLAPGTYPGNFELRNAGVLIFGAWSPEEGPLSIIEGNVTVLGGSNRMRGVKINGRLSSNANNLSVSFSDIASATISGNGVSLLRNRFTAGQATVPSSNAVLVDNTGIP</sequence>
<keyword evidence="2" id="KW-1185">Reference proteome</keyword>
<evidence type="ECO:0000313" key="2">
    <source>
        <dbReference type="Proteomes" id="UP001611383"/>
    </source>
</evidence>
<dbReference type="EMBL" id="CP043494">
    <property type="protein sequence ID" value="WNG46946.1"/>
    <property type="molecule type" value="Genomic_DNA"/>
</dbReference>
<accession>A0ABY9WV40</accession>
<dbReference type="InterPro" id="IPR011050">
    <property type="entry name" value="Pectin_lyase_fold/virulence"/>
</dbReference>